<name>A0A6J3BVB4_GALME</name>
<dbReference type="AlphaFoldDB" id="A0A6J3BVB4"/>
<dbReference type="SUPFAM" id="SSF50814">
    <property type="entry name" value="Lipocalins"/>
    <property type="match status" value="1"/>
</dbReference>
<dbReference type="Proteomes" id="UP001652740">
    <property type="component" value="Unplaced"/>
</dbReference>
<dbReference type="InParanoid" id="A0A6J3BVB4"/>
<dbReference type="GeneID" id="116412854"/>
<sequence>MEEFLGKKYMMTYEENLAEYLSFLGINKSSQSFFIRVEMVFSLHRASNGSYFFKASSQFGDYELSFKPGEEFDDFDFDFRKGRCVITIDGHTMTMIQRSGNGKISKSVMEYYPDKLIVTTTALGFKKIVKRQYTVVQ</sequence>
<protein>
    <submittedName>
        <fullName evidence="2">Fatty acid-binding protein, heart-like</fullName>
    </submittedName>
</protein>
<evidence type="ECO:0000313" key="1">
    <source>
        <dbReference type="Proteomes" id="UP001652740"/>
    </source>
</evidence>
<gene>
    <name evidence="2" type="primary">LOC116412854</name>
</gene>
<dbReference type="OrthoDB" id="412780at2759"/>
<dbReference type="KEGG" id="gmw:116412854"/>
<keyword evidence="1" id="KW-1185">Reference proteome</keyword>
<proteinExistence type="predicted"/>
<evidence type="ECO:0000313" key="2">
    <source>
        <dbReference type="RefSeq" id="XP_031764317.1"/>
    </source>
</evidence>
<dbReference type="Gene3D" id="2.40.128.20">
    <property type="match status" value="1"/>
</dbReference>
<dbReference type="RefSeq" id="XP_031764317.1">
    <property type="nucleotide sequence ID" value="XM_031908457.2"/>
</dbReference>
<reference evidence="2" key="1">
    <citation type="submission" date="2025-08" db="UniProtKB">
        <authorList>
            <consortium name="RefSeq"/>
        </authorList>
    </citation>
    <scope>IDENTIFICATION</scope>
    <source>
        <tissue evidence="2">Whole larvae</tissue>
    </source>
</reference>
<dbReference type="InterPro" id="IPR012674">
    <property type="entry name" value="Calycin"/>
</dbReference>
<organism evidence="1 2">
    <name type="scientific">Galleria mellonella</name>
    <name type="common">Greater wax moth</name>
    <dbReference type="NCBI Taxonomy" id="7137"/>
    <lineage>
        <taxon>Eukaryota</taxon>
        <taxon>Metazoa</taxon>
        <taxon>Ecdysozoa</taxon>
        <taxon>Arthropoda</taxon>
        <taxon>Hexapoda</taxon>
        <taxon>Insecta</taxon>
        <taxon>Pterygota</taxon>
        <taxon>Neoptera</taxon>
        <taxon>Endopterygota</taxon>
        <taxon>Lepidoptera</taxon>
        <taxon>Glossata</taxon>
        <taxon>Ditrysia</taxon>
        <taxon>Pyraloidea</taxon>
        <taxon>Pyralidae</taxon>
        <taxon>Galleriinae</taxon>
        <taxon>Galleria</taxon>
    </lineage>
</organism>
<accession>A0A6J3BVB4</accession>